<sequence>MATIATCDLCGEPAQQTSVFDEGDALCERDLLVMEWSIFHSPDQCEEAPESAVTVECTRDHQAEGEHDRAETVRELVMI</sequence>
<proteinExistence type="predicted"/>
<comment type="caution">
    <text evidence="1">The sequence shown here is derived from an EMBL/GenBank/DDBJ whole genome shotgun (WGS) entry which is preliminary data.</text>
</comment>
<reference evidence="2" key="1">
    <citation type="journal article" date="2019" name="Int. J. Syst. Evol. Microbiol.">
        <title>The Global Catalogue of Microorganisms (GCM) 10K type strain sequencing project: providing services to taxonomists for standard genome sequencing and annotation.</title>
        <authorList>
            <consortium name="The Broad Institute Genomics Platform"/>
            <consortium name="The Broad Institute Genome Sequencing Center for Infectious Disease"/>
            <person name="Wu L."/>
            <person name="Ma J."/>
        </authorList>
    </citation>
    <scope>NUCLEOTIDE SEQUENCE [LARGE SCALE GENOMIC DNA]</scope>
    <source>
        <strain evidence="2">JCM 19129</strain>
    </source>
</reference>
<evidence type="ECO:0000313" key="2">
    <source>
        <dbReference type="Proteomes" id="UP001500368"/>
    </source>
</evidence>
<evidence type="ECO:0000313" key="1">
    <source>
        <dbReference type="EMBL" id="GAA4924967.1"/>
    </source>
</evidence>
<accession>A0ABP9G9K5</accession>
<name>A0ABP9G9K5_9MICC</name>
<dbReference type="RefSeq" id="WP_345478132.1">
    <property type="nucleotide sequence ID" value="NZ_BAABLW010000007.1"/>
</dbReference>
<organism evidence="1 2">
    <name type="scientific">Nesterenkonia rhizosphaerae</name>
    <dbReference type="NCBI Taxonomy" id="1348272"/>
    <lineage>
        <taxon>Bacteria</taxon>
        <taxon>Bacillati</taxon>
        <taxon>Actinomycetota</taxon>
        <taxon>Actinomycetes</taxon>
        <taxon>Micrococcales</taxon>
        <taxon>Micrococcaceae</taxon>
        <taxon>Nesterenkonia</taxon>
    </lineage>
</organism>
<protein>
    <submittedName>
        <fullName evidence="1">Uncharacterized protein</fullName>
    </submittedName>
</protein>
<gene>
    <name evidence="1" type="ORF">GCM10025790_22800</name>
</gene>
<dbReference type="Proteomes" id="UP001500368">
    <property type="component" value="Unassembled WGS sequence"/>
</dbReference>
<keyword evidence="2" id="KW-1185">Reference proteome</keyword>
<dbReference type="EMBL" id="BAABLW010000007">
    <property type="protein sequence ID" value="GAA4924967.1"/>
    <property type="molecule type" value="Genomic_DNA"/>
</dbReference>